<name>A0ABY2H7S8_9HYPO</name>
<dbReference type="RefSeq" id="XP_073559616.1">
    <property type="nucleotide sequence ID" value="XM_073701689.1"/>
</dbReference>
<feature type="compositionally biased region" description="Polar residues" evidence="1">
    <location>
        <begin position="37"/>
        <end position="50"/>
    </location>
</feature>
<reference evidence="2 3" key="1">
    <citation type="submission" date="2018-01" db="EMBL/GenBank/DDBJ databases">
        <title>Genome characterization of the sugarcane-associated fungus Trichoderma ghanense CCMA-1212 and their application in lignocelulose bioconversion.</title>
        <authorList>
            <person name="Steindorff A.S."/>
            <person name="Mendes T.D."/>
            <person name="Vilela E.S.D."/>
            <person name="Rodrigues D.S."/>
            <person name="Formighieri E.F."/>
            <person name="Melo I.S."/>
            <person name="Favaro L.C.L."/>
        </authorList>
    </citation>
    <scope>NUCLEOTIDE SEQUENCE [LARGE SCALE GENOMIC DNA]</scope>
    <source>
        <strain evidence="2 3">CCMA-1212</strain>
    </source>
</reference>
<evidence type="ECO:0000313" key="3">
    <source>
        <dbReference type="Proteomes" id="UP001642720"/>
    </source>
</evidence>
<feature type="region of interest" description="Disordered" evidence="1">
    <location>
        <begin position="24"/>
        <end position="64"/>
    </location>
</feature>
<proteinExistence type="predicted"/>
<feature type="non-terminal residue" evidence="2">
    <location>
        <position position="1"/>
    </location>
</feature>
<sequence>ATAASATAHLRRWHLLIELLCRSGTASGPRGRKRQRTLGSTPFASPSGPANESAVPAPSPPLESFRTCLMPPASGGSALSSAITGPAGPLFMLWRR</sequence>
<accession>A0ABY2H7S8</accession>
<organism evidence="2 3">
    <name type="scientific">Trichoderma ghanense</name>
    <dbReference type="NCBI Taxonomy" id="65468"/>
    <lineage>
        <taxon>Eukaryota</taxon>
        <taxon>Fungi</taxon>
        <taxon>Dikarya</taxon>
        <taxon>Ascomycota</taxon>
        <taxon>Pezizomycotina</taxon>
        <taxon>Sordariomycetes</taxon>
        <taxon>Hypocreomycetidae</taxon>
        <taxon>Hypocreales</taxon>
        <taxon>Hypocreaceae</taxon>
        <taxon>Trichoderma</taxon>
    </lineage>
</organism>
<evidence type="ECO:0000313" key="2">
    <source>
        <dbReference type="EMBL" id="TFB03415.1"/>
    </source>
</evidence>
<comment type="caution">
    <text evidence="2">The sequence shown here is derived from an EMBL/GenBank/DDBJ whole genome shotgun (WGS) entry which is preliminary data.</text>
</comment>
<keyword evidence="3" id="KW-1185">Reference proteome</keyword>
<dbReference type="EMBL" id="PPTA01000005">
    <property type="protein sequence ID" value="TFB03415.1"/>
    <property type="molecule type" value="Genomic_DNA"/>
</dbReference>
<protein>
    <submittedName>
        <fullName evidence="2">Uncharacterized protein</fullName>
    </submittedName>
</protein>
<dbReference type="Proteomes" id="UP001642720">
    <property type="component" value="Unassembled WGS sequence"/>
</dbReference>
<dbReference type="GeneID" id="300576139"/>
<gene>
    <name evidence="2" type="ORF">CCMA1212_004382</name>
</gene>
<evidence type="ECO:0000256" key="1">
    <source>
        <dbReference type="SAM" id="MobiDB-lite"/>
    </source>
</evidence>